<keyword evidence="2" id="KW-1185">Reference proteome</keyword>
<sequence length="1112" mass="125656">MRLRIEWTIVEDHRLRYRRLSAAGSGGSQQPVIERRARRARVSVRPCGARDARSHVHQHVTALQSQIFCAERRGLLAVICTEVSAFAIRSSFNTTSTPALDLAVDESLQLEVRRDFKIPNDLKAETSKKSNEVPAFTTDLPHSSNASTSTFTQITTTMKYNSDVIAEAIRNNMTTKNNLSERSVLKVNNTVNLDTDTTKTPIVSEPVAITKNSTTQNFLNVTATIQQPADMDNSMSLSVEKINVRALNDTFDDLSTEINNTVKQITARDQLANKSTQNVNTLAEKNISLSPIVNSSDYDDITTNFTSRRKYTVIDRILKLSKNETAAPADNKAESLVSLTSTTSDEVLRRVATEYPTVTTPMPRLDFVSVTTSYPDILVTQEIENITNSFEVSIQKPKFESLSSKRAGFLNHSSKSKQNESTGENVTTETAYRDHTTIALENNFDAYTGPNVAGISKSQSYLDEDAIKEEMLQETSLKNNEEMAQQNHEGSINDTDTTFSFLEQFGFFTSTQDLEGTVQTNTEEIINTKPSQDKSKSTIVYTVSPNYKPMKKLEIQPPKQFVRDPDDNSWRNESISSLGIVFKPKNSSKPFTQVLKNKTETEWSNLLSRDSKSDVPDLRERLEKIAQRRKTKKNKTDFFGNVIYSDYEETNSSEEVTNNRNIDFTQTVESILEDTTIPNVLSETVKELSTLGLTTTPTTSTTPATTAAAAVYETTESKINISSTATTTQLKVSSKVLNRTKETLSKKGKYNSSATDKERKYFNVFDYYDISNEDESEYLQLAKLELKKYSVPTYVTQRPLVTTTPLPYRFTKPETMSTPERKATIQYFPPRINTQHPKPNRFDNEVKAKIKSHTKISSPKEVTSFTLTNAPDTPLGKYSSRYQEDQRNVHPAHVNTMTPIEAPNMYNANDYTRYLSHTEPPRIPSEQKTRFGTNDHTEGFHRASYMMKNYKDFIEQAAKDYDYERDAGLMTYTPPPAPARGVTISDLLAQERDRPNTNFNEDYDAKFRKDVLQRFVDNFNHNDARYQANFPVLYNNTVMHVNMAGNGEAAAASRAFLKGLYSPVKPRSGYARREPYDPACDNVTVELSPAYELHYYVPEQEEKEEIESKPVS</sequence>
<dbReference type="AlphaFoldDB" id="A0A0N1INR9"/>
<evidence type="ECO:0000313" key="1">
    <source>
        <dbReference type="EMBL" id="KPJ09962.1"/>
    </source>
</evidence>
<gene>
    <name evidence="1" type="ORF">RR48_05825</name>
</gene>
<protein>
    <submittedName>
        <fullName evidence="1">Uncharacterized protein</fullName>
    </submittedName>
</protein>
<dbReference type="OrthoDB" id="7411817at2759"/>
<dbReference type="KEGG" id="pmac:106716270"/>
<accession>A0A0N1INR9</accession>
<reference evidence="1 2" key="1">
    <citation type="journal article" date="2015" name="Nat. Commun.">
        <title>Outbred genome sequencing and CRISPR/Cas9 gene editing in butterflies.</title>
        <authorList>
            <person name="Li X."/>
            <person name="Fan D."/>
            <person name="Zhang W."/>
            <person name="Liu G."/>
            <person name="Zhang L."/>
            <person name="Zhao L."/>
            <person name="Fang X."/>
            <person name="Chen L."/>
            <person name="Dong Y."/>
            <person name="Chen Y."/>
            <person name="Ding Y."/>
            <person name="Zhao R."/>
            <person name="Feng M."/>
            <person name="Zhu Y."/>
            <person name="Feng Y."/>
            <person name="Jiang X."/>
            <person name="Zhu D."/>
            <person name="Xiang H."/>
            <person name="Feng X."/>
            <person name="Li S."/>
            <person name="Wang J."/>
            <person name="Zhang G."/>
            <person name="Kronforst M.R."/>
            <person name="Wang W."/>
        </authorList>
    </citation>
    <scope>NUCLEOTIDE SEQUENCE [LARGE SCALE GENOMIC DNA]</scope>
    <source>
        <strain evidence="1">Ya'a_city_454_Pm</strain>
        <tissue evidence="1">Whole body</tissue>
    </source>
</reference>
<dbReference type="EMBL" id="KQ461033">
    <property type="protein sequence ID" value="KPJ09962.1"/>
    <property type="molecule type" value="Genomic_DNA"/>
</dbReference>
<dbReference type="STRING" id="76193.A0A0N1INR9"/>
<name>A0A0N1INR9_PAPMA</name>
<organism evidence="1 2">
    <name type="scientific">Papilio machaon</name>
    <name type="common">Old World swallowtail butterfly</name>
    <dbReference type="NCBI Taxonomy" id="76193"/>
    <lineage>
        <taxon>Eukaryota</taxon>
        <taxon>Metazoa</taxon>
        <taxon>Ecdysozoa</taxon>
        <taxon>Arthropoda</taxon>
        <taxon>Hexapoda</taxon>
        <taxon>Insecta</taxon>
        <taxon>Pterygota</taxon>
        <taxon>Neoptera</taxon>
        <taxon>Endopterygota</taxon>
        <taxon>Lepidoptera</taxon>
        <taxon>Glossata</taxon>
        <taxon>Ditrysia</taxon>
        <taxon>Papilionoidea</taxon>
        <taxon>Papilionidae</taxon>
        <taxon>Papilioninae</taxon>
        <taxon>Papilio</taxon>
    </lineage>
</organism>
<proteinExistence type="predicted"/>
<evidence type="ECO:0000313" key="2">
    <source>
        <dbReference type="Proteomes" id="UP000053240"/>
    </source>
</evidence>
<dbReference type="InParanoid" id="A0A0N1INR9"/>
<dbReference type="Proteomes" id="UP000053240">
    <property type="component" value="Unassembled WGS sequence"/>
</dbReference>